<dbReference type="Gene3D" id="3.20.20.20">
    <property type="entry name" value="Dihydropteroate synthase-like"/>
    <property type="match status" value="1"/>
</dbReference>
<evidence type="ECO:0000256" key="5">
    <source>
        <dbReference type="ARBA" id="ARBA00022679"/>
    </source>
</evidence>
<dbReference type="PANTHER" id="PTHR20941">
    <property type="entry name" value="FOLATE SYNTHESIS PROTEINS"/>
    <property type="match status" value="1"/>
</dbReference>
<protein>
    <recommendedName>
        <fullName evidence="4">dihydropteroate synthase</fullName>
        <ecNumber evidence="4">2.5.1.15</ecNumber>
    </recommendedName>
</protein>
<sequence>MNNTVFYKKKTWNLNGDIRRLDQPLVMGIINTTPDSFYNGSRQVTEIQVLSRVETMINEGVDIIDIGGYSSRPGAGDISVGDELKRVIPAIQAIANNFPDTILSVDTFRAEVAKAAVNEGAHIINDISGGAGDTNMFATVAAMGVPYILMHMRGDPHKMQQLTQYEDLVTDIINYFQERLELLKNLGVNDVILDPGFGFAKTLDQNYELLKKLNYFNILNLPILVGISRKSMIYKKLGCSAAEALNGTSVLHSIALMQGATILRAHDVKEAKEAILLFQEVFK</sequence>
<dbReference type="PROSITE" id="PS50972">
    <property type="entry name" value="PTERIN_BINDING"/>
    <property type="match status" value="1"/>
</dbReference>
<dbReference type="InterPro" id="IPR045031">
    <property type="entry name" value="DHP_synth-like"/>
</dbReference>
<reference evidence="10" key="1">
    <citation type="submission" date="2023-06" db="EMBL/GenBank/DDBJ databases">
        <title>Genomic of Agaribacillus aureum.</title>
        <authorList>
            <person name="Wang G."/>
        </authorList>
    </citation>
    <scope>NUCLEOTIDE SEQUENCE</scope>
    <source>
        <strain evidence="10">BMA12</strain>
    </source>
</reference>
<keyword evidence="11" id="KW-1185">Reference proteome</keyword>
<evidence type="ECO:0000256" key="2">
    <source>
        <dbReference type="ARBA" id="ARBA00001946"/>
    </source>
</evidence>
<evidence type="ECO:0000256" key="3">
    <source>
        <dbReference type="ARBA" id="ARBA00004763"/>
    </source>
</evidence>
<evidence type="ECO:0000256" key="8">
    <source>
        <dbReference type="ARBA" id="ARBA00022909"/>
    </source>
</evidence>
<dbReference type="InterPro" id="IPR011005">
    <property type="entry name" value="Dihydropteroate_synth-like_sf"/>
</dbReference>
<comment type="pathway">
    <text evidence="3">Cofactor biosynthesis; tetrahydrofolate biosynthesis; 7,8-dihydrofolate from 2-amino-4-hydroxy-6-hydroxymethyl-7,8-dihydropteridine diphosphate and 4-aminobenzoate: step 1/2.</text>
</comment>
<dbReference type="RefSeq" id="WP_346757907.1">
    <property type="nucleotide sequence ID" value="NZ_JAUJEB010000001.1"/>
</dbReference>
<evidence type="ECO:0000259" key="9">
    <source>
        <dbReference type="PROSITE" id="PS50972"/>
    </source>
</evidence>
<evidence type="ECO:0000256" key="1">
    <source>
        <dbReference type="ARBA" id="ARBA00000012"/>
    </source>
</evidence>
<keyword evidence="5 10" id="KW-0808">Transferase</keyword>
<feature type="domain" description="Pterin-binding" evidence="9">
    <location>
        <begin position="24"/>
        <end position="276"/>
    </location>
</feature>
<keyword evidence="7" id="KW-0460">Magnesium</keyword>
<comment type="caution">
    <text evidence="10">The sequence shown here is derived from an EMBL/GenBank/DDBJ whole genome shotgun (WGS) entry which is preliminary data.</text>
</comment>
<proteinExistence type="predicted"/>
<keyword evidence="8" id="KW-0289">Folate biosynthesis</keyword>
<organism evidence="10 11">
    <name type="scientific">Agaribacillus aureus</name>
    <dbReference type="NCBI Taxonomy" id="3051825"/>
    <lineage>
        <taxon>Bacteria</taxon>
        <taxon>Pseudomonadati</taxon>
        <taxon>Bacteroidota</taxon>
        <taxon>Cytophagia</taxon>
        <taxon>Cytophagales</taxon>
        <taxon>Splendidivirgaceae</taxon>
        <taxon>Agaribacillus</taxon>
    </lineage>
</organism>
<comment type="cofactor">
    <cofactor evidence="2">
        <name>Mg(2+)</name>
        <dbReference type="ChEBI" id="CHEBI:18420"/>
    </cofactor>
</comment>
<dbReference type="GO" id="GO:0004156">
    <property type="term" value="F:dihydropteroate synthase activity"/>
    <property type="evidence" value="ECO:0007669"/>
    <property type="project" value="UniProtKB-EC"/>
</dbReference>
<evidence type="ECO:0000256" key="4">
    <source>
        <dbReference type="ARBA" id="ARBA00012458"/>
    </source>
</evidence>
<dbReference type="EC" id="2.5.1.15" evidence="4"/>
<dbReference type="InterPro" id="IPR000489">
    <property type="entry name" value="Pterin-binding_dom"/>
</dbReference>
<dbReference type="InterPro" id="IPR006390">
    <property type="entry name" value="DHP_synth_dom"/>
</dbReference>
<dbReference type="Pfam" id="PF00809">
    <property type="entry name" value="Pterin_bind"/>
    <property type="match status" value="1"/>
</dbReference>
<dbReference type="Proteomes" id="UP001172083">
    <property type="component" value="Unassembled WGS sequence"/>
</dbReference>
<evidence type="ECO:0000256" key="6">
    <source>
        <dbReference type="ARBA" id="ARBA00022723"/>
    </source>
</evidence>
<gene>
    <name evidence="10" type="primary">folP</name>
    <name evidence="10" type="ORF">QQ020_11060</name>
</gene>
<dbReference type="PROSITE" id="PS00793">
    <property type="entry name" value="DHPS_2"/>
    <property type="match status" value="1"/>
</dbReference>
<accession>A0ABT8L495</accession>
<dbReference type="PANTHER" id="PTHR20941:SF1">
    <property type="entry name" value="FOLIC ACID SYNTHESIS PROTEIN FOL1"/>
    <property type="match status" value="1"/>
</dbReference>
<dbReference type="NCBIfam" id="TIGR01496">
    <property type="entry name" value="DHPS"/>
    <property type="match status" value="1"/>
</dbReference>
<evidence type="ECO:0000256" key="7">
    <source>
        <dbReference type="ARBA" id="ARBA00022842"/>
    </source>
</evidence>
<evidence type="ECO:0000313" key="10">
    <source>
        <dbReference type="EMBL" id="MDN5212590.1"/>
    </source>
</evidence>
<keyword evidence="6" id="KW-0479">Metal-binding</keyword>
<dbReference type="SUPFAM" id="SSF51717">
    <property type="entry name" value="Dihydropteroate synthetase-like"/>
    <property type="match status" value="1"/>
</dbReference>
<dbReference type="CDD" id="cd00739">
    <property type="entry name" value="DHPS"/>
    <property type="match status" value="1"/>
</dbReference>
<comment type="catalytic activity">
    <reaction evidence="1">
        <text>(7,8-dihydropterin-6-yl)methyl diphosphate + 4-aminobenzoate = 7,8-dihydropteroate + diphosphate</text>
        <dbReference type="Rhea" id="RHEA:19949"/>
        <dbReference type="ChEBI" id="CHEBI:17836"/>
        <dbReference type="ChEBI" id="CHEBI:17839"/>
        <dbReference type="ChEBI" id="CHEBI:33019"/>
        <dbReference type="ChEBI" id="CHEBI:72950"/>
        <dbReference type="EC" id="2.5.1.15"/>
    </reaction>
</comment>
<evidence type="ECO:0000313" key="11">
    <source>
        <dbReference type="Proteomes" id="UP001172083"/>
    </source>
</evidence>
<dbReference type="EMBL" id="JAUJEB010000001">
    <property type="protein sequence ID" value="MDN5212590.1"/>
    <property type="molecule type" value="Genomic_DNA"/>
</dbReference>
<name>A0ABT8L495_9BACT</name>